<accession>A0A4P6EJH8</accession>
<dbReference type="SUPFAM" id="SSF48371">
    <property type="entry name" value="ARM repeat"/>
    <property type="match status" value="1"/>
</dbReference>
<dbReference type="OrthoDB" id="9775346at2"/>
<evidence type="ECO:0000313" key="2">
    <source>
        <dbReference type="Proteomes" id="UP000291758"/>
    </source>
</evidence>
<dbReference type="InterPro" id="IPR014825">
    <property type="entry name" value="DNA_alkylation"/>
</dbReference>
<dbReference type="Pfam" id="PF08713">
    <property type="entry name" value="DNA_alkylation"/>
    <property type="match status" value="1"/>
</dbReference>
<organism evidence="1 2">
    <name type="scientific">Xylanimonas allomyrinae</name>
    <dbReference type="NCBI Taxonomy" id="2509459"/>
    <lineage>
        <taxon>Bacteria</taxon>
        <taxon>Bacillati</taxon>
        <taxon>Actinomycetota</taxon>
        <taxon>Actinomycetes</taxon>
        <taxon>Micrococcales</taxon>
        <taxon>Promicromonosporaceae</taxon>
        <taxon>Xylanimonas</taxon>
    </lineage>
</organism>
<name>A0A4P6EJH8_9MICO</name>
<gene>
    <name evidence="1" type="ORF">ET495_04700</name>
</gene>
<evidence type="ECO:0000313" key="1">
    <source>
        <dbReference type="EMBL" id="QAY62674.1"/>
    </source>
</evidence>
<dbReference type="CDD" id="cd06561">
    <property type="entry name" value="AlkD_like"/>
    <property type="match status" value="1"/>
</dbReference>
<keyword evidence="2" id="KW-1185">Reference proteome</keyword>
<dbReference type="EMBL" id="CP035495">
    <property type="protein sequence ID" value="QAY62674.1"/>
    <property type="molecule type" value="Genomic_DNA"/>
</dbReference>
<dbReference type="InterPro" id="IPR016024">
    <property type="entry name" value="ARM-type_fold"/>
</dbReference>
<dbReference type="PANTHER" id="PTHR34070">
    <property type="entry name" value="ARMADILLO-TYPE FOLD"/>
    <property type="match status" value="1"/>
</dbReference>
<dbReference type="Proteomes" id="UP000291758">
    <property type="component" value="Chromosome"/>
</dbReference>
<dbReference type="AlphaFoldDB" id="A0A4P6EJH8"/>
<dbReference type="PANTHER" id="PTHR34070:SF1">
    <property type="entry name" value="DNA ALKYLATION REPAIR PROTEIN"/>
    <property type="match status" value="1"/>
</dbReference>
<proteinExistence type="predicted"/>
<dbReference type="Gene3D" id="1.25.10.90">
    <property type="match status" value="1"/>
</dbReference>
<dbReference type="KEGG" id="xyl:ET495_04700"/>
<protein>
    <submittedName>
        <fullName evidence="1">DNA alkylation repair protein</fullName>
    </submittedName>
</protein>
<reference evidence="1 2" key="1">
    <citation type="submission" date="2019-01" db="EMBL/GenBank/DDBJ databases">
        <title>Genome sequencing of strain 2JSPR-7.</title>
        <authorList>
            <person name="Heo J."/>
            <person name="Kim S.-J."/>
            <person name="Kim J.-S."/>
            <person name="Hong S.-B."/>
            <person name="Kwon S.-W."/>
        </authorList>
    </citation>
    <scope>NUCLEOTIDE SEQUENCE [LARGE SCALE GENOMIC DNA]</scope>
    <source>
        <strain evidence="1 2">2JSPR-7</strain>
    </source>
</reference>
<sequence length="284" mass="31208">MPCIATGVVRWARPDWCAPSGTHWPPERPGRRAPVADDLLTADALAAAIDAQGSPERAAASARFFRAVPGGYGAGDVFVGVPVPVTRTLVRRAARMPVREAGLLLASPVHEHRLAALLLLVDRYRRATRTRTRDDAERNALHARYLDAVRAGWVNGWDLVDSSAPWLVGDWLMGPPAHDVAAVLDPLAASAVLWQRRTAMLATFAFTMAGDPGPALVYARRLLEDEEDLVRKAVGWMLREVGKRADMGALLAFLQEHAARMPRITLSYATEHLDPDERARLRRL</sequence>